<dbReference type="InterPro" id="IPR036537">
    <property type="entry name" value="Adaptor_Cbl_N_dom_sf"/>
</dbReference>
<evidence type="ECO:0000313" key="2">
    <source>
        <dbReference type="Proteomes" id="UP000077266"/>
    </source>
</evidence>
<name>A0A165J696_EXIGL</name>
<dbReference type="InParanoid" id="A0A165J696"/>
<gene>
    <name evidence="1" type="ORF">EXIGLDRAFT_708814</name>
</gene>
<dbReference type="Proteomes" id="UP000077266">
    <property type="component" value="Unassembled WGS sequence"/>
</dbReference>
<dbReference type="AlphaFoldDB" id="A0A165J696"/>
<keyword evidence="2" id="KW-1185">Reference proteome</keyword>
<accession>A0A165J696</accession>
<dbReference type="GO" id="GO:0007166">
    <property type="term" value="P:cell surface receptor signaling pathway"/>
    <property type="evidence" value="ECO:0007669"/>
    <property type="project" value="InterPro"/>
</dbReference>
<proteinExistence type="predicted"/>
<dbReference type="EMBL" id="KV425973">
    <property type="protein sequence ID" value="KZV94391.1"/>
    <property type="molecule type" value="Genomic_DNA"/>
</dbReference>
<reference evidence="1 2" key="1">
    <citation type="journal article" date="2016" name="Mol. Biol. Evol.">
        <title>Comparative Genomics of Early-Diverging Mushroom-Forming Fungi Provides Insights into the Origins of Lignocellulose Decay Capabilities.</title>
        <authorList>
            <person name="Nagy L.G."/>
            <person name="Riley R."/>
            <person name="Tritt A."/>
            <person name="Adam C."/>
            <person name="Daum C."/>
            <person name="Floudas D."/>
            <person name="Sun H."/>
            <person name="Yadav J.S."/>
            <person name="Pangilinan J."/>
            <person name="Larsson K.H."/>
            <person name="Matsuura K."/>
            <person name="Barry K."/>
            <person name="Labutti K."/>
            <person name="Kuo R."/>
            <person name="Ohm R.A."/>
            <person name="Bhattacharya S.S."/>
            <person name="Shirouzu T."/>
            <person name="Yoshinaga Y."/>
            <person name="Martin F.M."/>
            <person name="Grigoriev I.V."/>
            <person name="Hibbett D.S."/>
        </authorList>
    </citation>
    <scope>NUCLEOTIDE SEQUENCE [LARGE SCALE GENOMIC DNA]</scope>
    <source>
        <strain evidence="1 2">HHB12029</strain>
    </source>
</reference>
<organism evidence="1 2">
    <name type="scientific">Exidia glandulosa HHB12029</name>
    <dbReference type="NCBI Taxonomy" id="1314781"/>
    <lineage>
        <taxon>Eukaryota</taxon>
        <taxon>Fungi</taxon>
        <taxon>Dikarya</taxon>
        <taxon>Basidiomycota</taxon>
        <taxon>Agaricomycotina</taxon>
        <taxon>Agaricomycetes</taxon>
        <taxon>Auriculariales</taxon>
        <taxon>Exidiaceae</taxon>
        <taxon>Exidia</taxon>
    </lineage>
</organism>
<sequence>MLASAHGVSPYMSGTTTMLRVAREATDGIQIAKQILGSAAHIAELAERIQQKREAMEQLVEQASLYARMVDIAVAGRVLDAALQLRLGRLHRVFKKIEALVDADVRPKSSVKRALQNIFIQPDRAATLSRELEREIQLFQVFNMASPSTMLHTQLGETSDTTVRTLSASHRNVVQLYGRQAAPESMFSAFRSAIGSKAKLRRERLG</sequence>
<evidence type="ECO:0000313" key="1">
    <source>
        <dbReference type="EMBL" id="KZV94391.1"/>
    </source>
</evidence>
<protein>
    <submittedName>
        <fullName evidence="1">Uncharacterized protein</fullName>
    </submittedName>
</protein>
<dbReference type="Gene3D" id="1.20.930.20">
    <property type="entry name" value="Adaptor protein Cbl, N-terminal domain"/>
    <property type="match status" value="1"/>
</dbReference>